<dbReference type="InterPro" id="IPR032720">
    <property type="entry name" value="Cys_rich_CWC"/>
</dbReference>
<dbReference type="EMBL" id="JACFYF010000020">
    <property type="protein sequence ID" value="MBA5764410.1"/>
    <property type="molecule type" value="Genomic_DNA"/>
</dbReference>
<dbReference type="Proteomes" id="UP000571701">
    <property type="component" value="Unassembled WGS sequence"/>
</dbReference>
<proteinExistence type="predicted"/>
<dbReference type="AlphaFoldDB" id="A0A7W2IVB4"/>
<name>A0A7W2IVB4_9VIBR</name>
<reference evidence="1 2" key="1">
    <citation type="submission" date="2020-07" db="EMBL/GenBank/DDBJ databases">
        <title>Vibrio marinisediminis sp. nov., isolated from marine sediment.</title>
        <authorList>
            <person name="Ji X."/>
        </authorList>
    </citation>
    <scope>NUCLEOTIDE SEQUENCE [LARGE SCALE GENOMIC DNA]</scope>
    <source>
        <strain evidence="1 2">404</strain>
    </source>
</reference>
<accession>A0A7W2IVB4</accession>
<evidence type="ECO:0000313" key="2">
    <source>
        <dbReference type="Proteomes" id="UP000571701"/>
    </source>
</evidence>
<protein>
    <submittedName>
        <fullName evidence="1">Cysteine-rich CWC family protein</fullName>
    </submittedName>
</protein>
<dbReference type="InterPro" id="IPR010710">
    <property type="entry name" value="DUF1289"/>
</dbReference>
<evidence type="ECO:0000313" key="1">
    <source>
        <dbReference type="EMBL" id="MBA5764410.1"/>
    </source>
</evidence>
<dbReference type="Pfam" id="PF06945">
    <property type="entry name" value="DUF1289"/>
    <property type="match status" value="1"/>
</dbReference>
<keyword evidence="2" id="KW-1185">Reference proteome</keyword>
<gene>
    <name evidence="1" type="ORF">H2O73_18805</name>
</gene>
<dbReference type="RefSeq" id="WP_182110462.1">
    <property type="nucleotide sequence ID" value="NZ_JACFYF010000020.1"/>
</dbReference>
<comment type="caution">
    <text evidence="1">The sequence shown here is derived from an EMBL/GenBank/DDBJ whole genome shotgun (WGS) entry which is preliminary data.</text>
</comment>
<sequence>MKTPCIAACKNNAGICSGCFRTMNELTQWRELNDAQQSMRIAEIKGIVATHSCPSCGEQSHCDISAGKDHCWCFDIEKRDLSNTIKTNTCLCRKCLSYLPIR</sequence>
<organism evidence="1 2">
    <name type="scientific">Vibrio marinisediminis</name>
    <dbReference type="NCBI Taxonomy" id="2758441"/>
    <lineage>
        <taxon>Bacteria</taxon>
        <taxon>Pseudomonadati</taxon>
        <taxon>Pseudomonadota</taxon>
        <taxon>Gammaproteobacteria</taxon>
        <taxon>Vibrionales</taxon>
        <taxon>Vibrionaceae</taxon>
        <taxon>Vibrio</taxon>
    </lineage>
</organism>
<dbReference type="Pfam" id="PF14375">
    <property type="entry name" value="Cys_rich_CWC"/>
    <property type="match status" value="1"/>
</dbReference>